<evidence type="ECO:0000313" key="3">
    <source>
        <dbReference type="Proteomes" id="UP000799291"/>
    </source>
</evidence>
<dbReference type="GO" id="GO:0032299">
    <property type="term" value="C:ribonuclease H2 complex"/>
    <property type="evidence" value="ECO:0007669"/>
    <property type="project" value="InterPro"/>
</dbReference>
<sequence length="156" mass="17260">MLAVQSPNPQKCTPNLLPARLNHNGPVNDASRYWQPTKDENGNSHAYFRGRHLHGTTLPLPTNYTGAILHMTDKALPHTHSQTHTHVDDEEEEGDDVMVDVKVAEKVGEFEELVVWGHGGEVDRTQDVFVRGVEEWVGFAEAMHGDGEGVGCEKKG</sequence>
<dbReference type="PANTHER" id="PTHR47204:SF1">
    <property type="entry name" value="RIBONUCLEASE H2 SUBUNIT C"/>
    <property type="match status" value="1"/>
</dbReference>
<dbReference type="GO" id="GO:0006401">
    <property type="term" value="P:RNA catabolic process"/>
    <property type="evidence" value="ECO:0007669"/>
    <property type="project" value="InterPro"/>
</dbReference>
<gene>
    <name evidence="2" type="ORF">K458DRAFT_328886</name>
</gene>
<dbReference type="AlphaFoldDB" id="A0A6G1JJY4"/>
<dbReference type="InterPro" id="IPR013924">
    <property type="entry name" value="RNase_H2_suC"/>
</dbReference>
<dbReference type="Pfam" id="PF08615">
    <property type="entry name" value="RNase_H2_suC"/>
    <property type="match status" value="1"/>
</dbReference>
<reference evidence="2" key="1">
    <citation type="journal article" date="2020" name="Stud. Mycol.">
        <title>101 Dothideomycetes genomes: a test case for predicting lifestyles and emergence of pathogens.</title>
        <authorList>
            <person name="Haridas S."/>
            <person name="Albert R."/>
            <person name="Binder M."/>
            <person name="Bloem J."/>
            <person name="Labutti K."/>
            <person name="Salamov A."/>
            <person name="Andreopoulos B."/>
            <person name="Baker S."/>
            <person name="Barry K."/>
            <person name="Bills G."/>
            <person name="Bluhm B."/>
            <person name="Cannon C."/>
            <person name="Castanera R."/>
            <person name="Culley D."/>
            <person name="Daum C."/>
            <person name="Ezra D."/>
            <person name="Gonzalez J."/>
            <person name="Henrissat B."/>
            <person name="Kuo A."/>
            <person name="Liang C."/>
            <person name="Lipzen A."/>
            <person name="Lutzoni F."/>
            <person name="Magnuson J."/>
            <person name="Mondo S."/>
            <person name="Nolan M."/>
            <person name="Ohm R."/>
            <person name="Pangilinan J."/>
            <person name="Park H.-J."/>
            <person name="Ramirez L."/>
            <person name="Alfaro M."/>
            <person name="Sun H."/>
            <person name="Tritt A."/>
            <person name="Yoshinaga Y."/>
            <person name="Zwiers L.-H."/>
            <person name="Turgeon B."/>
            <person name="Goodwin S."/>
            <person name="Spatafora J."/>
            <person name="Crous P."/>
            <person name="Grigoriev I."/>
        </authorList>
    </citation>
    <scope>NUCLEOTIDE SEQUENCE</scope>
    <source>
        <strain evidence="2">CBS 122367</strain>
    </source>
</reference>
<dbReference type="OrthoDB" id="6222486at2759"/>
<feature type="compositionally biased region" description="Polar residues" evidence="1">
    <location>
        <begin position="1"/>
        <end position="13"/>
    </location>
</feature>
<accession>A0A6G1JJY4</accession>
<evidence type="ECO:0000256" key="1">
    <source>
        <dbReference type="SAM" id="MobiDB-lite"/>
    </source>
</evidence>
<organism evidence="2 3">
    <name type="scientific">Lentithecium fluviatile CBS 122367</name>
    <dbReference type="NCBI Taxonomy" id="1168545"/>
    <lineage>
        <taxon>Eukaryota</taxon>
        <taxon>Fungi</taxon>
        <taxon>Dikarya</taxon>
        <taxon>Ascomycota</taxon>
        <taxon>Pezizomycotina</taxon>
        <taxon>Dothideomycetes</taxon>
        <taxon>Pleosporomycetidae</taxon>
        <taxon>Pleosporales</taxon>
        <taxon>Massarineae</taxon>
        <taxon>Lentitheciaceae</taxon>
        <taxon>Lentithecium</taxon>
    </lineage>
</organism>
<dbReference type="PANTHER" id="PTHR47204">
    <property type="entry name" value="OS02G0168900 PROTEIN"/>
    <property type="match status" value="1"/>
</dbReference>
<dbReference type="Proteomes" id="UP000799291">
    <property type="component" value="Unassembled WGS sequence"/>
</dbReference>
<dbReference type="EMBL" id="MU005571">
    <property type="protein sequence ID" value="KAF2690469.1"/>
    <property type="molecule type" value="Genomic_DNA"/>
</dbReference>
<dbReference type="Gene3D" id="2.40.128.680">
    <property type="match status" value="1"/>
</dbReference>
<keyword evidence="3" id="KW-1185">Reference proteome</keyword>
<proteinExistence type="predicted"/>
<name>A0A6G1JJY4_9PLEO</name>
<evidence type="ECO:0000313" key="2">
    <source>
        <dbReference type="EMBL" id="KAF2690469.1"/>
    </source>
</evidence>
<dbReference type="CDD" id="cd09271">
    <property type="entry name" value="RNase_H2-C"/>
    <property type="match status" value="1"/>
</dbReference>
<protein>
    <submittedName>
        <fullName evidence="2">Ribonuclease H1 small subunit</fullName>
    </submittedName>
</protein>
<feature type="region of interest" description="Disordered" evidence="1">
    <location>
        <begin position="1"/>
        <end position="21"/>
    </location>
</feature>